<dbReference type="STRING" id="1122934.SAMN02745691_01031"/>
<dbReference type="EMBL" id="FQYT01000009">
    <property type="protein sequence ID" value="SHI91786.1"/>
    <property type="molecule type" value="Genomic_DNA"/>
</dbReference>
<gene>
    <name evidence="1" type="ORF">SAMN02745691_01031</name>
</gene>
<dbReference type="Proteomes" id="UP000184342">
    <property type="component" value="Unassembled WGS sequence"/>
</dbReference>
<dbReference type="RefSeq" id="WP_073993293.1">
    <property type="nucleotide sequence ID" value="NZ_FQYT01000009.1"/>
</dbReference>
<protein>
    <submittedName>
        <fullName evidence="1">Uncharacterized protein</fullName>
    </submittedName>
</protein>
<sequence>MGIVAFRPKKKVIPSSSKMRCEIYERAIVRFAANYSGSGELTKDNIKKLVYLNVKYVGAVNRAKREEYDISFYEKSPIKRLDILNATLDLMGLLTPAELMEIFPICKEYDGERYGVKDYFSTMEAIKELGTDKPIGSDSFSFLWDYRNMDVSRFLVELMSNMELMRMYQGKQSFMDYIMNMEPEQKEKKLPEYLKLL</sequence>
<name>A0A1M6F2C1_9FIRM</name>
<organism evidence="1 2">
    <name type="scientific">Parasporobacterium paucivorans DSM 15970</name>
    <dbReference type="NCBI Taxonomy" id="1122934"/>
    <lineage>
        <taxon>Bacteria</taxon>
        <taxon>Bacillati</taxon>
        <taxon>Bacillota</taxon>
        <taxon>Clostridia</taxon>
        <taxon>Lachnospirales</taxon>
        <taxon>Lachnospiraceae</taxon>
        <taxon>Parasporobacterium</taxon>
    </lineage>
</organism>
<proteinExistence type="predicted"/>
<reference evidence="1 2" key="1">
    <citation type="submission" date="2016-11" db="EMBL/GenBank/DDBJ databases">
        <authorList>
            <person name="Jaros S."/>
            <person name="Januszkiewicz K."/>
            <person name="Wedrychowicz H."/>
        </authorList>
    </citation>
    <scope>NUCLEOTIDE SEQUENCE [LARGE SCALE GENOMIC DNA]</scope>
    <source>
        <strain evidence="1 2">DSM 15970</strain>
    </source>
</reference>
<evidence type="ECO:0000313" key="2">
    <source>
        <dbReference type="Proteomes" id="UP000184342"/>
    </source>
</evidence>
<dbReference type="OrthoDB" id="2876402at2"/>
<keyword evidence="2" id="KW-1185">Reference proteome</keyword>
<evidence type="ECO:0000313" key="1">
    <source>
        <dbReference type="EMBL" id="SHI91786.1"/>
    </source>
</evidence>
<dbReference type="AlphaFoldDB" id="A0A1M6F2C1"/>
<accession>A0A1M6F2C1</accession>